<dbReference type="AlphaFoldDB" id="A0A5P8E5I0"/>
<sequence length="242" mass="27102">MCNADILLIFAPENNLKAKSMEKQIICMGNSYKNGGRCLAGIEIQNTASGISIVRNQNGIPNWIRPVMSNGDNGLPEYLVGSFNLLDILVVDVTDAVPTGAHCENVHFNSIRKVGRLGQNSQNLTPLCDTWHSLIFGNRGKAVPNEVFENGNYSLMFIMPESPVIIMQYDDYGHEKFRIQFSYNGTQYDFPLTDTRYINALRSRTKNCGQRNTGDLYLTLSLGVNHYDWHYKLVAGVIDLTA</sequence>
<protein>
    <recommendedName>
        <fullName evidence="1">Dual OB-containing domain-containing protein</fullName>
    </recommendedName>
</protein>
<name>A0A5P8E5I0_9BACT</name>
<dbReference type="Proteomes" id="UP000249375">
    <property type="component" value="Chromosome"/>
</dbReference>
<evidence type="ECO:0000313" key="3">
    <source>
        <dbReference type="Proteomes" id="UP000249375"/>
    </source>
</evidence>
<dbReference type="KEGG" id="alq:C7Y71_003585"/>
<reference evidence="2 3" key="1">
    <citation type="submission" date="2018-11" db="EMBL/GenBank/DDBJ databases">
        <authorList>
            <person name="Na S.W."/>
            <person name="Baik M."/>
        </authorList>
    </citation>
    <scope>NUCLEOTIDE SEQUENCE [LARGE SCALE GENOMIC DNA]</scope>
    <source>
        <strain evidence="2 3">E39</strain>
    </source>
</reference>
<evidence type="ECO:0000259" key="1">
    <source>
        <dbReference type="Pfam" id="PF22557"/>
    </source>
</evidence>
<feature type="domain" description="Dual OB-containing" evidence="1">
    <location>
        <begin position="23"/>
        <end position="237"/>
    </location>
</feature>
<dbReference type="EMBL" id="CP033459">
    <property type="protein sequence ID" value="QFQ12177.1"/>
    <property type="molecule type" value="Genomic_DNA"/>
</dbReference>
<accession>A0A5P8E5I0</accession>
<evidence type="ECO:0000313" key="2">
    <source>
        <dbReference type="EMBL" id="QFQ12177.1"/>
    </source>
</evidence>
<organism evidence="2 3">
    <name type="scientific">Pseudoprevotella muciniphila</name>
    <dbReference type="NCBI Taxonomy" id="2133944"/>
    <lineage>
        <taxon>Bacteria</taxon>
        <taxon>Pseudomonadati</taxon>
        <taxon>Bacteroidota</taxon>
        <taxon>Bacteroidia</taxon>
        <taxon>Bacteroidales</taxon>
        <taxon>Prevotellaceae</taxon>
        <taxon>Pseudoprevotella</taxon>
    </lineage>
</organism>
<gene>
    <name evidence="2" type="ORF">C7Y71_003585</name>
</gene>
<keyword evidence="3" id="KW-1185">Reference proteome</keyword>
<dbReference type="Pfam" id="PF22557">
    <property type="entry name" value="DuOB"/>
    <property type="match status" value="1"/>
</dbReference>
<proteinExistence type="predicted"/>
<dbReference type="InterPro" id="IPR054335">
    <property type="entry name" value="DuOB_dom"/>
</dbReference>